<proteinExistence type="predicted"/>
<sequence length="25" mass="2942">MTIWKQGNSWYRSQSRSQKTAGIEV</sequence>
<evidence type="ECO:0000313" key="1">
    <source>
        <dbReference type="Proteomes" id="UP000887565"/>
    </source>
</evidence>
<reference evidence="2" key="1">
    <citation type="submission" date="2022-11" db="UniProtKB">
        <authorList>
            <consortium name="WormBaseParasite"/>
        </authorList>
    </citation>
    <scope>IDENTIFICATION</scope>
</reference>
<accession>A0A915J7C8</accession>
<organism evidence="1 2">
    <name type="scientific">Romanomermis culicivorax</name>
    <name type="common">Nematode worm</name>
    <dbReference type="NCBI Taxonomy" id="13658"/>
    <lineage>
        <taxon>Eukaryota</taxon>
        <taxon>Metazoa</taxon>
        <taxon>Ecdysozoa</taxon>
        <taxon>Nematoda</taxon>
        <taxon>Enoplea</taxon>
        <taxon>Dorylaimia</taxon>
        <taxon>Mermithida</taxon>
        <taxon>Mermithoidea</taxon>
        <taxon>Mermithidae</taxon>
        <taxon>Romanomermis</taxon>
    </lineage>
</organism>
<protein>
    <submittedName>
        <fullName evidence="2">Uncharacterized protein</fullName>
    </submittedName>
</protein>
<dbReference type="AlphaFoldDB" id="A0A915J7C8"/>
<name>A0A915J7C8_ROMCU</name>
<dbReference type="Proteomes" id="UP000887565">
    <property type="component" value="Unplaced"/>
</dbReference>
<keyword evidence="1" id="KW-1185">Reference proteome</keyword>
<dbReference type="WBParaSite" id="nRc.2.0.1.t22362-RA">
    <property type="protein sequence ID" value="nRc.2.0.1.t22362-RA"/>
    <property type="gene ID" value="nRc.2.0.1.g22362"/>
</dbReference>
<evidence type="ECO:0000313" key="2">
    <source>
        <dbReference type="WBParaSite" id="nRc.2.0.1.t22362-RA"/>
    </source>
</evidence>